<organism evidence="1 2">
    <name type="scientific">Yersinia aleksiciae</name>
    <dbReference type="NCBI Taxonomy" id="263819"/>
    <lineage>
        <taxon>Bacteria</taxon>
        <taxon>Pseudomonadati</taxon>
        <taxon>Pseudomonadota</taxon>
        <taxon>Gammaproteobacteria</taxon>
        <taxon>Enterobacterales</taxon>
        <taxon>Yersiniaceae</taxon>
        <taxon>Yersinia</taxon>
    </lineage>
</organism>
<dbReference type="AlphaFoldDB" id="A0A0T9TV25"/>
<accession>A0A0T9TV25</accession>
<reference evidence="2" key="1">
    <citation type="submission" date="2015-03" db="EMBL/GenBank/DDBJ databases">
        <authorList>
            <consortium name="Pathogen Informatics"/>
        </authorList>
    </citation>
    <scope>NUCLEOTIDE SEQUENCE [LARGE SCALE GENOMIC DNA]</scope>
    <source>
        <strain evidence="2">IP27925</strain>
    </source>
</reference>
<dbReference type="RefSeq" id="WP_167310516.1">
    <property type="nucleotide sequence ID" value="NZ_CABHQD010000334.1"/>
</dbReference>
<gene>
    <name evidence="1" type="ORF">ERS008460_01673</name>
</gene>
<evidence type="ECO:0000313" key="2">
    <source>
        <dbReference type="Proteomes" id="UP000040088"/>
    </source>
</evidence>
<sequence>MKSCLDFAQHRRFVENDPIDGRQNGQPAGSKLPWFLPLLNRSCQAPH</sequence>
<evidence type="ECO:0000313" key="1">
    <source>
        <dbReference type="EMBL" id="CNL03748.1"/>
    </source>
</evidence>
<dbReference type="Proteomes" id="UP000040088">
    <property type="component" value="Unassembled WGS sequence"/>
</dbReference>
<dbReference type="EMBL" id="CQEM01000006">
    <property type="protein sequence ID" value="CNL03748.1"/>
    <property type="molecule type" value="Genomic_DNA"/>
</dbReference>
<dbReference type="GeneID" id="61904743"/>
<dbReference type="STRING" id="28152.CH54_3006"/>
<protein>
    <submittedName>
        <fullName evidence="1">Uncharacterized protein</fullName>
    </submittedName>
</protein>
<proteinExistence type="predicted"/>
<name>A0A0T9TV25_YERAE</name>